<reference evidence="1" key="1">
    <citation type="submission" date="2021-02" db="EMBL/GenBank/DDBJ databases">
        <title>Psilocybe cubensis genome.</title>
        <authorList>
            <person name="Mckernan K.J."/>
            <person name="Crawford S."/>
            <person name="Trippe A."/>
            <person name="Kane L.T."/>
            <person name="Mclaughlin S."/>
        </authorList>
    </citation>
    <scope>NUCLEOTIDE SEQUENCE [LARGE SCALE GENOMIC DNA]</scope>
    <source>
        <strain evidence="1">MGC-MH-2018</strain>
    </source>
</reference>
<dbReference type="Gene3D" id="3.40.50.150">
    <property type="entry name" value="Vaccinia Virus protein VP39"/>
    <property type="match status" value="1"/>
</dbReference>
<dbReference type="GO" id="GO:0008757">
    <property type="term" value="F:S-adenosylmethionine-dependent methyltransferase activity"/>
    <property type="evidence" value="ECO:0007669"/>
    <property type="project" value="UniProtKB-ARBA"/>
</dbReference>
<dbReference type="AlphaFoldDB" id="A0A8H7YBX8"/>
<dbReference type="SUPFAM" id="SSF53335">
    <property type="entry name" value="S-adenosyl-L-methionine-dependent methyltransferases"/>
    <property type="match status" value="1"/>
</dbReference>
<dbReference type="PANTHER" id="PTHR14614">
    <property type="entry name" value="HEPATOCELLULAR CARCINOMA-ASSOCIATED ANTIGEN"/>
    <property type="match status" value="1"/>
</dbReference>
<dbReference type="Pfam" id="PF10294">
    <property type="entry name" value="Methyltransf_16"/>
    <property type="match status" value="1"/>
</dbReference>
<accession>A0A8H7YBX8</accession>
<dbReference type="InterPro" id="IPR019410">
    <property type="entry name" value="Methyltransf_16"/>
</dbReference>
<proteinExistence type="predicted"/>
<dbReference type="OrthoDB" id="433955at2759"/>
<name>A0A8H7YBX8_PSICU</name>
<gene>
    <name evidence="1" type="ORF">JR316_001493</name>
</gene>
<comment type="caution">
    <text evidence="1">The sequence shown here is derived from an EMBL/GenBank/DDBJ whole genome shotgun (WGS) entry which is preliminary data.</text>
</comment>
<sequence length="362" mass="40486">MQPPTSRLPPIKSLETQPLEHLEKAVRYLWGIYNPPVRGSRRRTAHKEKDASDDLRTDDFERSYSMKWLTALVSQCELEMDSEEHLNQSRKEILVEEAASLLAICAGTASAGVVTRRFTFDLADTSTQITVDLTDVPLDNQDYASVGAQTWGGACIMAEMMAEDPDTFFLPWSRQPAGRLRYLELGAGTGLVSLIASKILHSVESFKLEVDLVATDYYPSVLANLAHNLDSNLRASCKKHVRVSTQHLDWSTFCDSAPNSVFEDGFDVVYGADIVYESQHAIWIKSCLEKLLRKPTSSNPNPTFHLIIPLRATHSAESNTIEQVFPPDGKGLVIKHKEIIVCYADSGKSGEEIEYAYFRIGW</sequence>
<dbReference type="EMBL" id="JAFIQS010000001">
    <property type="protein sequence ID" value="KAG5174825.1"/>
    <property type="molecule type" value="Genomic_DNA"/>
</dbReference>
<protein>
    <submittedName>
        <fullName evidence="1">Uncharacterized protein</fullName>
    </submittedName>
</protein>
<organism evidence="1">
    <name type="scientific">Psilocybe cubensis</name>
    <name type="common">Psychedelic mushroom</name>
    <name type="synonym">Stropharia cubensis</name>
    <dbReference type="NCBI Taxonomy" id="181762"/>
    <lineage>
        <taxon>Eukaryota</taxon>
        <taxon>Fungi</taxon>
        <taxon>Dikarya</taxon>
        <taxon>Basidiomycota</taxon>
        <taxon>Agaricomycotina</taxon>
        <taxon>Agaricomycetes</taxon>
        <taxon>Agaricomycetidae</taxon>
        <taxon>Agaricales</taxon>
        <taxon>Agaricineae</taxon>
        <taxon>Strophariaceae</taxon>
        <taxon>Psilocybe</taxon>
    </lineage>
</organism>
<evidence type="ECO:0000313" key="1">
    <source>
        <dbReference type="EMBL" id="KAG5174825.1"/>
    </source>
</evidence>
<dbReference type="InterPro" id="IPR029063">
    <property type="entry name" value="SAM-dependent_MTases_sf"/>
</dbReference>